<accession>A0A401S0D0</accession>
<evidence type="ECO:0000256" key="1">
    <source>
        <dbReference type="SAM" id="MobiDB-lite"/>
    </source>
</evidence>
<dbReference type="EMBL" id="BEZZ01000039">
    <property type="protein sequence ID" value="GCC23808.1"/>
    <property type="molecule type" value="Genomic_DNA"/>
</dbReference>
<proteinExistence type="predicted"/>
<keyword evidence="3" id="KW-1185">Reference proteome</keyword>
<organism evidence="2 3">
    <name type="scientific">Chiloscyllium punctatum</name>
    <name type="common">Brownbanded bambooshark</name>
    <name type="synonym">Hemiscyllium punctatum</name>
    <dbReference type="NCBI Taxonomy" id="137246"/>
    <lineage>
        <taxon>Eukaryota</taxon>
        <taxon>Metazoa</taxon>
        <taxon>Chordata</taxon>
        <taxon>Craniata</taxon>
        <taxon>Vertebrata</taxon>
        <taxon>Chondrichthyes</taxon>
        <taxon>Elasmobranchii</taxon>
        <taxon>Galeomorphii</taxon>
        <taxon>Galeoidea</taxon>
        <taxon>Orectolobiformes</taxon>
        <taxon>Hemiscylliidae</taxon>
        <taxon>Chiloscyllium</taxon>
    </lineage>
</organism>
<name>A0A401S0D0_CHIPU</name>
<sequence>MRGGHVTFCFAPGRVRGGHVTFRFTPGRVWGGHVTFRFAPRKCAGQSRDVPFRAQEVGQGGYVMIRFAGKRSSRGVGHPGMRGGGEWSQINSQ</sequence>
<reference evidence="2 3" key="1">
    <citation type="journal article" date="2018" name="Nat. Ecol. Evol.">
        <title>Shark genomes provide insights into elasmobranch evolution and the origin of vertebrates.</title>
        <authorList>
            <person name="Hara Y"/>
            <person name="Yamaguchi K"/>
            <person name="Onimaru K"/>
            <person name="Kadota M"/>
            <person name="Koyanagi M"/>
            <person name="Keeley SD"/>
            <person name="Tatsumi K"/>
            <person name="Tanaka K"/>
            <person name="Motone F"/>
            <person name="Kageyama Y"/>
            <person name="Nozu R"/>
            <person name="Adachi N"/>
            <person name="Nishimura O"/>
            <person name="Nakagawa R"/>
            <person name="Tanegashima C"/>
            <person name="Kiyatake I"/>
            <person name="Matsumoto R"/>
            <person name="Murakumo K"/>
            <person name="Nishida K"/>
            <person name="Terakita A"/>
            <person name="Kuratani S"/>
            <person name="Sato K"/>
            <person name="Hyodo S Kuraku.S."/>
        </authorList>
    </citation>
    <scope>NUCLEOTIDE SEQUENCE [LARGE SCALE GENOMIC DNA]</scope>
</reference>
<feature type="region of interest" description="Disordered" evidence="1">
    <location>
        <begin position="72"/>
        <end position="93"/>
    </location>
</feature>
<protein>
    <submittedName>
        <fullName evidence="2">Uncharacterized protein</fullName>
    </submittedName>
</protein>
<evidence type="ECO:0000313" key="3">
    <source>
        <dbReference type="Proteomes" id="UP000287033"/>
    </source>
</evidence>
<feature type="compositionally biased region" description="Gly residues" evidence="1">
    <location>
        <begin position="77"/>
        <end position="86"/>
    </location>
</feature>
<gene>
    <name evidence="2" type="ORF">chiPu_0002206</name>
</gene>
<comment type="caution">
    <text evidence="2">The sequence shown here is derived from an EMBL/GenBank/DDBJ whole genome shotgun (WGS) entry which is preliminary data.</text>
</comment>
<dbReference type="AlphaFoldDB" id="A0A401S0D0"/>
<evidence type="ECO:0000313" key="2">
    <source>
        <dbReference type="EMBL" id="GCC23808.1"/>
    </source>
</evidence>
<dbReference type="Proteomes" id="UP000287033">
    <property type="component" value="Unassembled WGS sequence"/>
</dbReference>